<accession>A0ACC2AVQ1</accession>
<gene>
    <name evidence="1" type="ORF">O6H91_19G059900</name>
</gene>
<proteinExistence type="predicted"/>
<organism evidence="1 2">
    <name type="scientific">Diphasiastrum complanatum</name>
    <name type="common">Issler's clubmoss</name>
    <name type="synonym">Lycopodium complanatum</name>
    <dbReference type="NCBI Taxonomy" id="34168"/>
    <lineage>
        <taxon>Eukaryota</taxon>
        <taxon>Viridiplantae</taxon>
        <taxon>Streptophyta</taxon>
        <taxon>Embryophyta</taxon>
        <taxon>Tracheophyta</taxon>
        <taxon>Lycopodiopsida</taxon>
        <taxon>Lycopodiales</taxon>
        <taxon>Lycopodiaceae</taxon>
        <taxon>Lycopodioideae</taxon>
        <taxon>Diphasiastrum</taxon>
    </lineage>
</organism>
<dbReference type="Proteomes" id="UP001162992">
    <property type="component" value="Chromosome 19"/>
</dbReference>
<evidence type="ECO:0000313" key="2">
    <source>
        <dbReference type="Proteomes" id="UP001162992"/>
    </source>
</evidence>
<evidence type="ECO:0000313" key="1">
    <source>
        <dbReference type="EMBL" id="KAJ7521564.1"/>
    </source>
</evidence>
<name>A0ACC2AVQ1_DIPCM</name>
<dbReference type="EMBL" id="CM055110">
    <property type="protein sequence ID" value="KAJ7521564.1"/>
    <property type="molecule type" value="Genomic_DNA"/>
</dbReference>
<keyword evidence="2" id="KW-1185">Reference proteome</keyword>
<comment type="caution">
    <text evidence="1">The sequence shown here is derived from an EMBL/GenBank/DDBJ whole genome shotgun (WGS) entry which is preliminary data.</text>
</comment>
<protein>
    <submittedName>
        <fullName evidence="1">Uncharacterized protein</fullName>
    </submittedName>
</protein>
<reference evidence="2" key="1">
    <citation type="journal article" date="2024" name="Proc. Natl. Acad. Sci. U.S.A.">
        <title>Extraordinary preservation of gene collinearity over three hundred million years revealed in homosporous lycophytes.</title>
        <authorList>
            <person name="Li C."/>
            <person name="Wickell D."/>
            <person name="Kuo L.Y."/>
            <person name="Chen X."/>
            <person name="Nie B."/>
            <person name="Liao X."/>
            <person name="Peng D."/>
            <person name="Ji J."/>
            <person name="Jenkins J."/>
            <person name="Williams M."/>
            <person name="Shu S."/>
            <person name="Plott C."/>
            <person name="Barry K."/>
            <person name="Rajasekar S."/>
            <person name="Grimwood J."/>
            <person name="Han X."/>
            <person name="Sun S."/>
            <person name="Hou Z."/>
            <person name="He W."/>
            <person name="Dai G."/>
            <person name="Sun C."/>
            <person name="Schmutz J."/>
            <person name="Leebens-Mack J.H."/>
            <person name="Li F.W."/>
            <person name="Wang L."/>
        </authorList>
    </citation>
    <scope>NUCLEOTIDE SEQUENCE [LARGE SCALE GENOMIC DNA]</scope>
    <source>
        <strain evidence="2">cv. PW_Plant_1</strain>
    </source>
</reference>
<sequence length="477" mass="55221">MGTCQYETSLSRSIRQSTIICSSSAATPTGSERVLSDCVCVAVRRSENSGCTAMQHQVLLFSLLISFAAISLAEVFFEERFEDGWEIRWVKSDWKRSAGLAGNWLHTAGQWHGDPDDKGIQTNPDARYFAISAQFPEFSNKNRTLVIQYSVKHEQKIECGGGYVKLLSGYVNQKKFSGDTPYSIMFGPDICGTQTKKIHAILQYKSQNYPITKEVQCEHDQLTHVYTFIIQPDASYSILVDNRERESGSLYSDWEMLPPRKIKPTETKKPQDWDDREYIIDPNDKKPADYDSTLAEIPDPDATKPDDWDEDEDGEWRPPKVPNPAYKGPWKPKKIKNPAYKGKWKLQWINNPEFEDDPDLYVFPALKYFGIELWQVKAGSLFDNILICDDPAYAKQIAEETWGVNRDVEKEAFEESEKRRQEEDERHAAAARAERDRRRGSRDYDDHQSHKARIRDRMNENYRHGYDDYHDDDHDEL</sequence>